<dbReference type="Pfam" id="PF12848">
    <property type="entry name" value="ABC_tran_Xtn"/>
    <property type="match status" value="1"/>
</dbReference>
<dbReference type="RefSeq" id="WP_274152731.1">
    <property type="nucleotide sequence ID" value="NZ_CP117812.1"/>
</dbReference>
<accession>A0ABY7VXR1</accession>
<dbReference type="PROSITE" id="PS00211">
    <property type="entry name" value="ABC_TRANSPORTER_1"/>
    <property type="match status" value="2"/>
</dbReference>
<dbReference type="InterPro" id="IPR051309">
    <property type="entry name" value="ABCF_ATPase"/>
</dbReference>
<evidence type="ECO:0000256" key="1">
    <source>
        <dbReference type="ARBA" id="ARBA00022741"/>
    </source>
</evidence>
<dbReference type="PROSITE" id="PS50893">
    <property type="entry name" value="ABC_TRANSPORTER_2"/>
    <property type="match status" value="2"/>
</dbReference>
<evidence type="ECO:0000259" key="3">
    <source>
        <dbReference type="PROSITE" id="PS50893"/>
    </source>
</evidence>
<evidence type="ECO:0000256" key="2">
    <source>
        <dbReference type="ARBA" id="ARBA00022840"/>
    </source>
</evidence>
<dbReference type="InterPro" id="IPR003439">
    <property type="entry name" value="ABC_transporter-like_ATP-bd"/>
</dbReference>
<evidence type="ECO:0000313" key="5">
    <source>
        <dbReference type="Proteomes" id="UP001214250"/>
    </source>
</evidence>
<dbReference type="InterPro" id="IPR003593">
    <property type="entry name" value="AAA+_ATPase"/>
</dbReference>
<dbReference type="InterPro" id="IPR027417">
    <property type="entry name" value="P-loop_NTPase"/>
</dbReference>
<keyword evidence="5" id="KW-1185">Reference proteome</keyword>
<dbReference type="PANTHER" id="PTHR42855">
    <property type="entry name" value="ABC TRANSPORTER ATP-BINDING SUBUNIT"/>
    <property type="match status" value="1"/>
</dbReference>
<dbReference type="CDD" id="cd03221">
    <property type="entry name" value="ABCF_EF-3"/>
    <property type="match status" value="2"/>
</dbReference>
<organism evidence="4 5">
    <name type="scientific">Lentisphaera profundi</name>
    <dbReference type="NCBI Taxonomy" id="1658616"/>
    <lineage>
        <taxon>Bacteria</taxon>
        <taxon>Pseudomonadati</taxon>
        <taxon>Lentisphaerota</taxon>
        <taxon>Lentisphaeria</taxon>
        <taxon>Lentisphaerales</taxon>
        <taxon>Lentisphaeraceae</taxon>
        <taxon>Lentisphaera</taxon>
    </lineage>
</organism>
<dbReference type="SMART" id="SM00382">
    <property type="entry name" value="AAA"/>
    <property type="match status" value="2"/>
</dbReference>
<keyword evidence="1" id="KW-0547">Nucleotide-binding</keyword>
<dbReference type="InterPro" id="IPR017871">
    <property type="entry name" value="ABC_transporter-like_CS"/>
</dbReference>
<dbReference type="PANTHER" id="PTHR42855:SF2">
    <property type="entry name" value="DRUG RESISTANCE ABC TRANSPORTER,ATP-BINDING PROTEIN"/>
    <property type="match status" value="1"/>
</dbReference>
<dbReference type="Gene3D" id="3.40.50.300">
    <property type="entry name" value="P-loop containing nucleotide triphosphate hydrolases"/>
    <property type="match status" value="2"/>
</dbReference>
<dbReference type="EMBL" id="CP117812">
    <property type="protein sequence ID" value="WDE98005.1"/>
    <property type="molecule type" value="Genomic_DNA"/>
</dbReference>
<dbReference type="SUPFAM" id="SSF52540">
    <property type="entry name" value="P-loop containing nucleoside triphosphate hydrolases"/>
    <property type="match status" value="2"/>
</dbReference>
<dbReference type="InterPro" id="IPR037118">
    <property type="entry name" value="Val-tRNA_synth_C_sf"/>
</dbReference>
<dbReference type="InterPro" id="IPR032781">
    <property type="entry name" value="ABC_tran_Xtn"/>
</dbReference>
<gene>
    <name evidence="4" type="ORF">PQO03_19450</name>
</gene>
<dbReference type="Gene3D" id="1.10.287.380">
    <property type="entry name" value="Valyl-tRNA synthetase, C-terminal domain"/>
    <property type="match status" value="1"/>
</dbReference>
<dbReference type="InterPro" id="IPR032524">
    <property type="entry name" value="ABC_tran_C"/>
</dbReference>
<reference evidence="4 5" key="1">
    <citation type="submission" date="2023-02" db="EMBL/GenBank/DDBJ databases">
        <title>Genome sequence of Lentisphaera profundi SAORIC-696.</title>
        <authorList>
            <person name="Kim e."/>
            <person name="Cho J.-C."/>
            <person name="Choi A."/>
            <person name="Kang I."/>
        </authorList>
    </citation>
    <scope>NUCLEOTIDE SEQUENCE [LARGE SCALE GENOMIC DNA]</scope>
    <source>
        <strain evidence="4 5">SAORIC-696</strain>
    </source>
</reference>
<evidence type="ECO:0000313" key="4">
    <source>
        <dbReference type="EMBL" id="WDE98005.1"/>
    </source>
</evidence>
<keyword evidence="2 4" id="KW-0067">ATP-binding</keyword>
<feature type="domain" description="ABC transporter" evidence="3">
    <location>
        <begin position="316"/>
        <end position="533"/>
    </location>
</feature>
<name>A0ABY7VXR1_9BACT</name>
<proteinExistence type="predicted"/>
<sequence length="626" mass="71145">MKERGIPLLDAIDLTYAIGHRMLLDHISFTIHNNDRVGLIGRNGTGKSTLLKILSKKLEPFEISDIRFSKGLKVSYLSQDFDINPDLTVIENIREGAGYIYELLKKYESGDHDSDEMFRIQDEITDLDAWDLDAYVLELITRLSCPSPETSCKDLSGGEKRRVNLAKVLVSKPDLLILDEPTNHLDSHAVEWLEKWLETYSGALIMVTHDRCFLDSVCNRILELCDGQAEFFPGNYSVYLEQSTARDIALLRADNKRHQFLKKELEWVRRSPKARSTKSQSRVDRFNDLNDKDSFALQADAELVLPPAKVIGNVSISLENICKSFGDKQLFKDLSFELEPGRRIALMGGNGMGKTTLLKMIIGQEEPDSGIIIRGASLDYNYVDQSRSQLNEENTVFNEVAGGAESIQLGAVTLSTRSYLRRFLFTDDRINTKVSKLSGGERNRLLLARLLRKPCNLLILDEPTNDLDLSTLQVLEEALVAWKGTLLLVSHDRWFVNRVCNGILGFEGDGQVYYQDGDYDYYLDKKAERGESVAKIIVETKPIEVEVPKQVSKKLTWKEERELEGMEDFVMSLDEIISTIEAEMNKPVFFQKTAVEIQEKTDELESSKVKLNQAYARWEELEAKKA</sequence>
<feature type="domain" description="ABC transporter" evidence="3">
    <location>
        <begin position="9"/>
        <end position="251"/>
    </location>
</feature>
<dbReference type="Pfam" id="PF00005">
    <property type="entry name" value="ABC_tran"/>
    <property type="match status" value="2"/>
</dbReference>
<protein>
    <submittedName>
        <fullName evidence="4">ABC-F family ATP-binding cassette domain-containing protein</fullName>
    </submittedName>
</protein>
<dbReference type="Proteomes" id="UP001214250">
    <property type="component" value="Chromosome 2"/>
</dbReference>
<dbReference type="GO" id="GO:0005524">
    <property type="term" value="F:ATP binding"/>
    <property type="evidence" value="ECO:0007669"/>
    <property type="project" value="UniProtKB-KW"/>
</dbReference>
<dbReference type="Pfam" id="PF16326">
    <property type="entry name" value="ABC_tran_CTD"/>
    <property type="match status" value="1"/>
</dbReference>